<accession>A0A8T4L420</accession>
<reference evidence="7" key="1">
    <citation type="submission" date="2021-03" db="EMBL/GenBank/DDBJ databases">
        <authorList>
            <person name="Jaffe A."/>
        </authorList>
    </citation>
    <scope>NUCLEOTIDE SEQUENCE</scope>
    <source>
        <strain evidence="7">RIFCSPLOWO2_01_FULL_AR10_48_17</strain>
    </source>
</reference>
<organism evidence="7 8">
    <name type="scientific">Candidatus Iainarchaeum sp</name>
    <dbReference type="NCBI Taxonomy" id="3101447"/>
    <lineage>
        <taxon>Archaea</taxon>
        <taxon>Candidatus Iainarchaeota</taxon>
        <taxon>Candidatus Iainarchaeia</taxon>
        <taxon>Candidatus Iainarchaeales</taxon>
        <taxon>Candidatus Iainarchaeaceae</taxon>
        <taxon>Candidatus Iainarchaeum</taxon>
    </lineage>
</organism>
<proteinExistence type="inferred from homology"/>
<dbReference type="Proteomes" id="UP000675968">
    <property type="component" value="Unassembled WGS sequence"/>
</dbReference>
<comment type="caution">
    <text evidence="7">The sequence shown here is derived from an EMBL/GenBank/DDBJ whole genome shotgun (WGS) entry which is preliminary data.</text>
</comment>
<protein>
    <recommendedName>
        <fullName evidence="6">Peptidyl-tRNA hydrolase</fullName>
        <ecNumber evidence="2">3.1.1.29</ecNumber>
    </recommendedName>
</protein>
<comment type="catalytic activity">
    <reaction evidence="5">
        <text>an N-acyl-L-alpha-aminoacyl-tRNA + H2O = an N-acyl-L-amino acid + a tRNA + H(+)</text>
        <dbReference type="Rhea" id="RHEA:54448"/>
        <dbReference type="Rhea" id="RHEA-COMP:10123"/>
        <dbReference type="Rhea" id="RHEA-COMP:13883"/>
        <dbReference type="ChEBI" id="CHEBI:15377"/>
        <dbReference type="ChEBI" id="CHEBI:15378"/>
        <dbReference type="ChEBI" id="CHEBI:59874"/>
        <dbReference type="ChEBI" id="CHEBI:78442"/>
        <dbReference type="ChEBI" id="CHEBI:138191"/>
        <dbReference type="EC" id="3.1.1.29"/>
    </reaction>
</comment>
<dbReference type="InterPro" id="IPR023476">
    <property type="entry name" value="Pep_tRNA_hydro_II_dom_sf"/>
</dbReference>
<gene>
    <name evidence="7" type="primary">pth2</name>
    <name evidence="7" type="ORF">J4215_01470</name>
</gene>
<dbReference type="EC" id="3.1.1.29" evidence="2"/>
<dbReference type="PANTHER" id="PTHR12649">
    <property type="entry name" value="PEPTIDYL-TRNA HYDROLASE 2"/>
    <property type="match status" value="1"/>
</dbReference>
<reference evidence="7" key="2">
    <citation type="submission" date="2021-05" db="EMBL/GenBank/DDBJ databases">
        <title>Protein family content uncovers lineage relationships and bacterial pathway maintenance mechanisms in DPANN archaea.</title>
        <authorList>
            <person name="Castelle C.J."/>
            <person name="Meheust R."/>
            <person name="Jaffe A.L."/>
            <person name="Seitz K."/>
            <person name="Gong X."/>
            <person name="Baker B.J."/>
            <person name="Banfield J.F."/>
        </authorList>
    </citation>
    <scope>NUCLEOTIDE SEQUENCE</scope>
    <source>
        <strain evidence="7">RIFCSPLOWO2_01_FULL_AR10_48_17</strain>
    </source>
</reference>
<evidence type="ECO:0000313" key="8">
    <source>
        <dbReference type="Proteomes" id="UP000675968"/>
    </source>
</evidence>
<dbReference type="GO" id="GO:0004045">
    <property type="term" value="F:peptidyl-tRNA hydrolase activity"/>
    <property type="evidence" value="ECO:0007669"/>
    <property type="project" value="UniProtKB-EC"/>
</dbReference>
<sequence length="119" mass="13011">MGSFEYKQAIIVRNDLKMGKGKIAAQSAHAALEAVEKARAKYPEWLAAWKTQGQAKIVLKVDSETEIVELFENAKRELPSALIHDAGHTQVTPGSITAIAIGPGPSDKIDRYTKKLKLL</sequence>
<dbReference type="EMBL" id="JAGVWC010000008">
    <property type="protein sequence ID" value="MBS3061234.1"/>
    <property type="molecule type" value="Genomic_DNA"/>
</dbReference>
<dbReference type="InterPro" id="IPR002833">
    <property type="entry name" value="PTH2"/>
</dbReference>
<evidence type="ECO:0000256" key="4">
    <source>
        <dbReference type="ARBA" id="ARBA00038050"/>
    </source>
</evidence>
<dbReference type="AlphaFoldDB" id="A0A8T4L420"/>
<dbReference type="Pfam" id="PF01981">
    <property type="entry name" value="PTH2"/>
    <property type="match status" value="1"/>
</dbReference>
<evidence type="ECO:0000256" key="6">
    <source>
        <dbReference type="ARBA" id="ARBA00050038"/>
    </source>
</evidence>
<dbReference type="FunFam" id="3.40.1490.10:FF:000001">
    <property type="entry name" value="Peptidyl-tRNA hydrolase 2"/>
    <property type="match status" value="1"/>
</dbReference>
<evidence type="ECO:0000256" key="3">
    <source>
        <dbReference type="ARBA" id="ARBA00022801"/>
    </source>
</evidence>
<dbReference type="CDD" id="cd02430">
    <property type="entry name" value="PTH2"/>
    <property type="match status" value="1"/>
</dbReference>
<evidence type="ECO:0000256" key="1">
    <source>
        <dbReference type="ARBA" id="ARBA00003043"/>
    </source>
</evidence>
<comment type="similarity">
    <text evidence="4">Belongs to the PTH2 family.</text>
</comment>
<dbReference type="GO" id="GO:0005829">
    <property type="term" value="C:cytosol"/>
    <property type="evidence" value="ECO:0007669"/>
    <property type="project" value="TreeGrafter"/>
</dbReference>
<evidence type="ECO:0000256" key="2">
    <source>
        <dbReference type="ARBA" id="ARBA00013260"/>
    </source>
</evidence>
<dbReference type="NCBIfam" id="NF003314">
    <property type="entry name" value="PRK04322.1"/>
    <property type="match status" value="1"/>
</dbReference>
<dbReference type="PANTHER" id="PTHR12649:SF11">
    <property type="entry name" value="PEPTIDYL-TRNA HYDROLASE 2, MITOCHONDRIAL"/>
    <property type="match status" value="1"/>
</dbReference>
<comment type="function">
    <text evidence="1">The natural substrate for this enzyme may be peptidyl-tRNAs which drop off the ribosome during protein synthesis.</text>
</comment>
<dbReference type="NCBIfam" id="TIGR00283">
    <property type="entry name" value="arch_pth2"/>
    <property type="match status" value="1"/>
</dbReference>
<dbReference type="SUPFAM" id="SSF102462">
    <property type="entry name" value="Peptidyl-tRNA hydrolase II"/>
    <property type="match status" value="1"/>
</dbReference>
<keyword evidence="3 7" id="KW-0378">Hydrolase</keyword>
<dbReference type="Gene3D" id="3.40.1490.10">
    <property type="entry name" value="Bit1"/>
    <property type="match status" value="1"/>
</dbReference>
<evidence type="ECO:0000313" key="7">
    <source>
        <dbReference type="EMBL" id="MBS3061234.1"/>
    </source>
</evidence>
<name>A0A8T4L420_9ARCH</name>
<evidence type="ECO:0000256" key="5">
    <source>
        <dbReference type="ARBA" id="ARBA00048707"/>
    </source>
</evidence>